<name>A0A7X0RQD8_9BACL</name>
<proteinExistence type="predicted"/>
<protein>
    <recommendedName>
        <fullName evidence="1">HTH luxR-type domain-containing protein</fullName>
    </recommendedName>
</protein>
<reference evidence="2 3" key="1">
    <citation type="submission" date="2020-08" db="EMBL/GenBank/DDBJ databases">
        <title>Cohnella phylogeny.</title>
        <authorList>
            <person name="Dunlap C."/>
        </authorList>
    </citation>
    <scope>NUCLEOTIDE SEQUENCE [LARGE SCALE GENOMIC DNA]</scope>
    <source>
        <strain evidence="2 3">DSM 28246</strain>
    </source>
</reference>
<evidence type="ECO:0000313" key="2">
    <source>
        <dbReference type="EMBL" id="MBB6670500.1"/>
    </source>
</evidence>
<dbReference type="AlphaFoldDB" id="A0A7X0RQD8"/>
<keyword evidence="3" id="KW-1185">Reference proteome</keyword>
<dbReference type="RefSeq" id="WP_185141942.1">
    <property type="nucleotide sequence ID" value="NZ_JACJVP010000008.1"/>
</dbReference>
<gene>
    <name evidence="2" type="ORF">H7C19_07340</name>
</gene>
<accession>A0A7X0RQD8</accession>
<dbReference type="Pfam" id="PF00196">
    <property type="entry name" value="GerE"/>
    <property type="match status" value="1"/>
</dbReference>
<organism evidence="2 3">
    <name type="scientific">Cohnella nanjingensis</name>
    <dbReference type="NCBI Taxonomy" id="1387779"/>
    <lineage>
        <taxon>Bacteria</taxon>
        <taxon>Bacillati</taxon>
        <taxon>Bacillota</taxon>
        <taxon>Bacilli</taxon>
        <taxon>Bacillales</taxon>
        <taxon>Paenibacillaceae</taxon>
        <taxon>Cohnella</taxon>
    </lineage>
</organism>
<evidence type="ECO:0000313" key="3">
    <source>
        <dbReference type="Proteomes" id="UP000547209"/>
    </source>
</evidence>
<dbReference type="GO" id="GO:0006355">
    <property type="term" value="P:regulation of DNA-templated transcription"/>
    <property type="evidence" value="ECO:0007669"/>
    <property type="project" value="InterPro"/>
</dbReference>
<dbReference type="InterPro" id="IPR036388">
    <property type="entry name" value="WH-like_DNA-bd_sf"/>
</dbReference>
<dbReference type="InterPro" id="IPR013324">
    <property type="entry name" value="RNA_pol_sigma_r3/r4-like"/>
</dbReference>
<dbReference type="Gene3D" id="1.10.10.10">
    <property type="entry name" value="Winged helix-like DNA-binding domain superfamily/Winged helix DNA-binding domain"/>
    <property type="match status" value="1"/>
</dbReference>
<feature type="domain" description="HTH luxR-type" evidence="1">
    <location>
        <begin position="106"/>
        <end position="149"/>
    </location>
</feature>
<evidence type="ECO:0000259" key="1">
    <source>
        <dbReference type="Pfam" id="PF00196"/>
    </source>
</evidence>
<sequence length="155" mass="17803">MAEEYNIGRRKMTTYQRRLAAASEKDPTEAAMVGSVVREMAWVIDWLRTGHQPGLSRGTDRRGVYRSNRRVVLDEDLFPSLQEPPRKRFELSDDERNEALSVIRTISQREMTCLQLHLVDGLSLGKIAETLKLSKRTVQDYVDRAKKKILTARTG</sequence>
<comment type="caution">
    <text evidence="2">The sequence shown here is derived from an EMBL/GenBank/DDBJ whole genome shotgun (WGS) entry which is preliminary data.</text>
</comment>
<dbReference type="SUPFAM" id="SSF88659">
    <property type="entry name" value="Sigma3 and sigma4 domains of RNA polymerase sigma factors"/>
    <property type="match status" value="1"/>
</dbReference>
<dbReference type="Proteomes" id="UP000547209">
    <property type="component" value="Unassembled WGS sequence"/>
</dbReference>
<dbReference type="InterPro" id="IPR000792">
    <property type="entry name" value="Tscrpt_reg_LuxR_C"/>
</dbReference>
<dbReference type="EMBL" id="JACJVP010000008">
    <property type="protein sequence ID" value="MBB6670500.1"/>
    <property type="molecule type" value="Genomic_DNA"/>
</dbReference>